<feature type="transmembrane region" description="Helical" evidence="6">
    <location>
        <begin position="218"/>
        <end position="243"/>
    </location>
</feature>
<keyword evidence="4 6" id="KW-1133">Transmembrane helix</keyword>
<evidence type="ECO:0000313" key="9">
    <source>
        <dbReference type="Proteomes" id="UP001139485"/>
    </source>
</evidence>
<proteinExistence type="predicted"/>
<dbReference type="AlphaFoldDB" id="A0A9X2D7T3"/>
<evidence type="ECO:0000256" key="2">
    <source>
        <dbReference type="ARBA" id="ARBA00022475"/>
    </source>
</evidence>
<dbReference type="PANTHER" id="PTHR35007">
    <property type="entry name" value="INTEGRAL MEMBRANE PROTEIN-RELATED"/>
    <property type="match status" value="1"/>
</dbReference>
<dbReference type="Pfam" id="PF00482">
    <property type="entry name" value="T2SSF"/>
    <property type="match status" value="1"/>
</dbReference>
<dbReference type="InterPro" id="IPR018076">
    <property type="entry name" value="T2SS_GspF_dom"/>
</dbReference>
<reference evidence="8" key="1">
    <citation type="submission" date="2022-05" db="EMBL/GenBank/DDBJ databases">
        <authorList>
            <person name="Tuo L."/>
        </authorList>
    </citation>
    <scope>NUCLEOTIDE SEQUENCE</scope>
    <source>
        <strain evidence="8">BSK12Z-4</strain>
    </source>
</reference>
<evidence type="ECO:0000256" key="4">
    <source>
        <dbReference type="ARBA" id="ARBA00022989"/>
    </source>
</evidence>
<dbReference type="Proteomes" id="UP001139485">
    <property type="component" value="Unassembled WGS sequence"/>
</dbReference>
<evidence type="ECO:0000256" key="6">
    <source>
        <dbReference type="SAM" id="Phobius"/>
    </source>
</evidence>
<evidence type="ECO:0000259" key="7">
    <source>
        <dbReference type="Pfam" id="PF00482"/>
    </source>
</evidence>
<evidence type="ECO:0000256" key="3">
    <source>
        <dbReference type="ARBA" id="ARBA00022692"/>
    </source>
</evidence>
<evidence type="ECO:0000256" key="1">
    <source>
        <dbReference type="ARBA" id="ARBA00004651"/>
    </source>
</evidence>
<keyword evidence="5 6" id="KW-0472">Membrane</keyword>
<evidence type="ECO:0000313" key="8">
    <source>
        <dbReference type="EMBL" id="MCM0620746.1"/>
    </source>
</evidence>
<accession>A0A9X2D7T3</accession>
<comment type="subcellular location">
    <subcellularLocation>
        <location evidence="1">Cell membrane</location>
        <topology evidence="1">Multi-pass membrane protein</topology>
    </subcellularLocation>
</comment>
<sequence>MSALLLPAAALCAGAALALLLPVRAGALAPALPPPAGSVPGPVQAEHSRLLLLVPLTALVAGPVLLGPLLGVPAGLVVAGLLLRRVRGRAAVHAREAERRSTADLPALVGLVATSLAGGADPGRALGLAVDALPGPGAERLRAATRRLDLGAEPGLVWAQLARDPSLGPLGQAFRRAHDAGASVSDAVDRLADQLAADARASAEDAARAVGVKAAVPLGLLLLPSFVLLGIVPVAAGMLAGVLG</sequence>
<organism evidence="8 9">
    <name type="scientific">Nocardioides bruguierae</name>
    <dbReference type="NCBI Taxonomy" id="2945102"/>
    <lineage>
        <taxon>Bacteria</taxon>
        <taxon>Bacillati</taxon>
        <taxon>Actinomycetota</taxon>
        <taxon>Actinomycetes</taxon>
        <taxon>Propionibacteriales</taxon>
        <taxon>Nocardioidaceae</taxon>
        <taxon>Nocardioides</taxon>
    </lineage>
</organism>
<feature type="transmembrane region" description="Helical" evidence="6">
    <location>
        <begin position="49"/>
        <end position="82"/>
    </location>
</feature>
<dbReference type="PANTHER" id="PTHR35007:SF3">
    <property type="entry name" value="POSSIBLE CONSERVED ALANINE RICH MEMBRANE PROTEIN"/>
    <property type="match status" value="1"/>
</dbReference>
<dbReference type="RefSeq" id="WP_250827295.1">
    <property type="nucleotide sequence ID" value="NZ_JAMOIL010000011.1"/>
</dbReference>
<dbReference type="EMBL" id="JAMOIL010000011">
    <property type="protein sequence ID" value="MCM0620746.1"/>
    <property type="molecule type" value="Genomic_DNA"/>
</dbReference>
<evidence type="ECO:0000256" key="5">
    <source>
        <dbReference type="ARBA" id="ARBA00023136"/>
    </source>
</evidence>
<keyword evidence="9" id="KW-1185">Reference proteome</keyword>
<gene>
    <name evidence="8" type="ORF">M8330_10630</name>
</gene>
<keyword evidence="3 6" id="KW-0812">Transmembrane</keyword>
<comment type="caution">
    <text evidence="8">The sequence shown here is derived from an EMBL/GenBank/DDBJ whole genome shotgun (WGS) entry which is preliminary data.</text>
</comment>
<dbReference type="GO" id="GO:0005886">
    <property type="term" value="C:plasma membrane"/>
    <property type="evidence" value="ECO:0007669"/>
    <property type="project" value="UniProtKB-SubCell"/>
</dbReference>
<name>A0A9X2D7T3_9ACTN</name>
<protein>
    <submittedName>
        <fullName evidence="8">Type II secretion system F family protein</fullName>
    </submittedName>
</protein>
<keyword evidence="2" id="KW-1003">Cell membrane</keyword>
<feature type="domain" description="Type II secretion system protein GspF" evidence="7">
    <location>
        <begin position="111"/>
        <end position="229"/>
    </location>
</feature>